<dbReference type="Proteomes" id="UP000682733">
    <property type="component" value="Unassembled WGS sequence"/>
</dbReference>
<organism evidence="3 6">
    <name type="scientific">Didymodactylos carnosus</name>
    <dbReference type="NCBI Taxonomy" id="1234261"/>
    <lineage>
        <taxon>Eukaryota</taxon>
        <taxon>Metazoa</taxon>
        <taxon>Spiralia</taxon>
        <taxon>Gnathifera</taxon>
        <taxon>Rotifera</taxon>
        <taxon>Eurotatoria</taxon>
        <taxon>Bdelloidea</taxon>
        <taxon>Philodinida</taxon>
        <taxon>Philodinidae</taxon>
        <taxon>Didymodactylos</taxon>
    </lineage>
</organism>
<evidence type="ECO:0000313" key="5">
    <source>
        <dbReference type="EMBL" id="CAF4486077.1"/>
    </source>
</evidence>
<evidence type="ECO:0000313" key="6">
    <source>
        <dbReference type="Proteomes" id="UP000663829"/>
    </source>
</evidence>
<feature type="region of interest" description="Disordered" evidence="1">
    <location>
        <begin position="1"/>
        <end position="25"/>
    </location>
</feature>
<dbReference type="EMBL" id="CAJOBA010055525">
    <property type="protein sequence ID" value="CAF4284405.1"/>
    <property type="molecule type" value="Genomic_DNA"/>
</dbReference>
<dbReference type="EMBL" id="CAJNOK010033541">
    <property type="protein sequence ID" value="CAF1495367.1"/>
    <property type="molecule type" value="Genomic_DNA"/>
</dbReference>
<dbReference type="EMBL" id="CAJNOQ010036871">
    <property type="protein sequence ID" value="CAF1606105.1"/>
    <property type="molecule type" value="Genomic_DNA"/>
</dbReference>
<comment type="caution">
    <text evidence="3">The sequence shown here is derived from an EMBL/GenBank/DDBJ whole genome shotgun (WGS) entry which is preliminary data.</text>
</comment>
<proteinExistence type="predicted"/>
<sequence length="104" mass="12276">MIRRLRGGKQSVEYPPINDKNRKLPVGSTDRLVQWREYFSELLNVNASVDSQIIDQISVLVVSTEEKHRQEKLPFLQELQLTLKQMKNRKAPSNDDFKSWWSFT</sequence>
<dbReference type="Proteomes" id="UP000677228">
    <property type="component" value="Unassembled WGS sequence"/>
</dbReference>
<reference evidence="3" key="1">
    <citation type="submission" date="2021-02" db="EMBL/GenBank/DDBJ databases">
        <authorList>
            <person name="Nowell W R."/>
        </authorList>
    </citation>
    <scope>NUCLEOTIDE SEQUENCE</scope>
</reference>
<dbReference type="Proteomes" id="UP000681722">
    <property type="component" value="Unassembled WGS sequence"/>
</dbReference>
<dbReference type="Proteomes" id="UP000663829">
    <property type="component" value="Unassembled WGS sequence"/>
</dbReference>
<protein>
    <submittedName>
        <fullName evidence="3">Uncharacterized protein</fullName>
    </submittedName>
</protein>
<evidence type="ECO:0000313" key="2">
    <source>
        <dbReference type="EMBL" id="CAF1495367.1"/>
    </source>
</evidence>
<dbReference type="AlphaFoldDB" id="A0A816BD05"/>
<evidence type="ECO:0000313" key="3">
    <source>
        <dbReference type="EMBL" id="CAF1606105.1"/>
    </source>
</evidence>
<gene>
    <name evidence="3" type="ORF">GPM918_LOCUS42764</name>
    <name evidence="2" type="ORF">OVA965_LOCUS36697</name>
    <name evidence="5" type="ORF">SRO942_LOCUS44082</name>
    <name evidence="4" type="ORF">TMI583_LOCUS37722</name>
</gene>
<evidence type="ECO:0000256" key="1">
    <source>
        <dbReference type="SAM" id="MobiDB-lite"/>
    </source>
</evidence>
<name>A0A816BD05_9BILA</name>
<evidence type="ECO:0000313" key="4">
    <source>
        <dbReference type="EMBL" id="CAF4284405.1"/>
    </source>
</evidence>
<dbReference type="EMBL" id="CAJOBC010103449">
    <property type="protein sequence ID" value="CAF4486077.1"/>
    <property type="molecule type" value="Genomic_DNA"/>
</dbReference>
<accession>A0A816BD05</accession>
<keyword evidence="6" id="KW-1185">Reference proteome</keyword>